<dbReference type="SUPFAM" id="SSF88946">
    <property type="entry name" value="Sigma2 domain of RNA polymerase sigma factors"/>
    <property type="match status" value="1"/>
</dbReference>
<dbReference type="EMBL" id="CYZX01000031">
    <property type="protein sequence ID" value="CUP20354.1"/>
    <property type="molecule type" value="Genomic_DNA"/>
</dbReference>
<dbReference type="NCBIfam" id="TIGR02937">
    <property type="entry name" value="sigma70-ECF"/>
    <property type="match status" value="1"/>
</dbReference>
<protein>
    <submittedName>
        <fullName evidence="2">Sigma-70 family RNA polymerase sigma factor</fullName>
    </submittedName>
</protein>
<reference evidence="2 3" key="1">
    <citation type="submission" date="2015-09" db="EMBL/GenBank/DDBJ databases">
        <authorList>
            <consortium name="Pathogen Informatics"/>
        </authorList>
    </citation>
    <scope>NUCLEOTIDE SEQUENCE [LARGE SCALE GENOMIC DNA]</scope>
    <source>
        <strain evidence="2 3">2789STDY5834856</strain>
    </source>
</reference>
<dbReference type="Proteomes" id="UP000095594">
    <property type="component" value="Unassembled WGS sequence"/>
</dbReference>
<accession>A0A174L6W6</accession>
<dbReference type="GO" id="GO:0003700">
    <property type="term" value="F:DNA-binding transcription factor activity"/>
    <property type="evidence" value="ECO:0007669"/>
    <property type="project" value="InterPro"/>
</dbReference>
<feature type="compositionally biased region" description="Polar residues" evidence="1">
    <location>
        <begin position="1"/>
        <end position="20"/>
    </location>
</feature>
<gene>
    <name evidence="2" type="ORF">ERS852471_03193</name>
</gene>
<sequence length="221" mass="25643">MKKSNITSNLDMNNQFTSSKKSPKVNSHYKKEINLVETLKKAKEKDQGSILTLINKYYPLVDKYSNIYKLKNYEKSDLNQEGNIAILNAINKFDLSKNLNAFDGYTINSIRNKFGTLARIHIKRNTESSLNILGNDEESVEIIDLIEDPINIEENYIKSDEFSRIHSALNTLSKEELTLIDAIYLTKSHSLLKYCKENNLTYHITRRKLKKSLEKLKTYLQ</sequence>
<dbReference type="Gene3D" id="1.20.120.1810">
    <property type="match status" value="1"/>
</dbReference>
<evidence type="ECO:0000313" key="2">
    <source>
        <dbReference type="EMBL" id="CUP20354.1"/>
    </source>
</evidence>
<dbReference type="InterPro" id="IPR013325">
    <property type="entry name" value="RNA_pol_sigma_r2"/>
</dbReference>
<dbReference type="AlphaFoldDB" id="A0A174L6W6"/>
<dbReference type="RefSeq" id="WP_055268291.1">
    <property type="nucleotide sequence ID" value="NZ_CABIXQ010000031.1"/>
</dbReference>
<organism evidence="2 3">
    <name type="scientific">Clostridium disporicum</name>
    <dbReference type="NCBI Taxonomy" id="84024"/>
    <lineage>
        <taxon>Bacteria</taxon>
        <taxon>Bacillati</taxon>
        <taxon>Bacillota</taxon>
        <taxon>Clostridia</taxon>
        <taxon>Eubacteriales</taxon>
        <taxon>Clostridiaceae</taxon>
        <taxon>Clostridium</taxon>
    </lineage>
</organism>
<dbReference type="InterPro" id="IPR014284">
    <property type="entry name" value="RNA_pol_sigma-70_dom"/>
</dbReference>
<proteinExistence type="predicted"/>
<evidence type="ECO:0000313" key="3">
    <source>
        <dbReference type="Proteomes" id="UP000095594"/>
    </source>
</evidence>
<dbReference type="GO" id="GO:0006352">
    <property type="term" value="P:DNA-templated transcription initiation"/>
    <property type="evidence" value="ECO:0007669"/>
    <property type="project" value="InterPro"/>
</dbReference>
<name>A0A174L6W6_9CLOT</name>
<feature type="region of interest" description="Disordered" evidence="1">
    <location>
        <begin position="1"/>
        <end position="23"/>
    </location>
</feature>
<evidence type="ECO:0000256" key="1">
    <source>
        <dbReference type="SAM" id="MobiDB-lite"/>
    </source>
</evidence>